<evidence type="ECO:0000313" key="18">
    <source>
        <dbReference type="Proteomes" id="UP000319801"/>
    </source>
</evidence>
<dbReference type="InterPro" id="IPR006550">
    <property type="entry name" value="PNKP"/>
</dbReference>
<dbReference type="EMBL" id="VCAZ01000143">
    <property type="protein sequence ID" value="TSX85954.1"/>
    <property type="molecule type" value="Genomic_DNA"/>
</dbReference>
<dbReference type="InterPro" id="IPR013083">
    <property type="entry name" value="Znf_RING/FYVE/PHD"/>
</dbReference>
<dbReference type="CDD" id="cd15690">
    <property type="entry name" value="PHD1_DPF1"/>
    <property type="match status" value="1"/>
</dbReference>
<dbReference type="SMART" id="SM00249">
    <property type="entry name" value="PHD"/>
    <property type="match status" value="2"/>
</dbReference>
<keyword evidence="12" id="KW-0804">Transcription</keyword>
<keyword evidence="10" id="KW-0460">Magnesium</keyword>
<dbReference type="InterPro" id="IPR006549">
    <property type="entry name" value="HAD-SF_hydro_IIIA"/>
</dbReference>
<keyword evidence="6" id="KW-0677">Repeat</keyword>
<dbReference type="InterPro" id="IPR036412">
    <property type="entry name" value="HAD-like_sf"/>
</dbReference>
<evidence type="ECO:0000256" key="9">
    <source>
        <dbReference type="ARBA" id="ARBA00022833"/>
    </source>
</evidence>
<dbReference type="InterPro" id="IPR025750">
    <property type="entry name" value="DPF1-3_N"/>
</dbReference>
<dbReference type="Gene3D" id="3.40.570.10">
    <property type="entry name" value="Extracellular Endonuclease, subunit A"/>
    <property type="match status" value="1"/>
</dbReference>
<dbReference type="SUPFAM" id="SSF56784">
    <property type="entry name" value="HAD-like"/>
    <property type="match status" value="1"/>
</dbReference>
<dbReference type="InterPro" id="IPR001965">
    <property type="entry name" value="Znf_PHD"/>
</dbReference>
<dbReference type="CDD" id="cd15530">
    <property type="entry name" value="PHD2_d4"/>
    <property type="match status" value="1"/>
</dbReference>
<evidence type="ECO:0000313" key="17">
    <source>
        <dbReference type="EMBL" id="TSX85954.1"/>
    </source>
</evidence>
<comment type="subcellular location">
    <subcellularLocation>
        <location evidence="2">Nucleus</location>
    </subcellularLocation>
</comment>
<name>A0A556V7G6_BAGYA</name>
<dbReference type="Gene3D" id="3.40.50.300">
    <property type="entry name" value="P-loop containing nucleotide triphosphate hydrolases"/>
    <property type="match status" value="1"/>
</dbReference>
<dbReference type="FunFam" id="3.40.50.1000:FF:000078">
    <property type="entry name" value="Bifunctional polynucleotide phosphatase/kinase"/>
    <property type="match status" value="1"/>
</dbReference>
<dbReference type="PROSITE" id="PS50016">
    <property type="entry name" value="ZF_PHD_2"/>
    <property type="match status" value="1"/>
</dbReference>
<dbReference type="GO" id="GO:0006281">
    <property type="term" value="P:DNA repair"/>
    <property type="evidence" value="ECO:0007669"/>
    <property type="project" value="InterPro"/>
</dbReference>
<dbReference type="Proteomes" id="UP000319801">
    <property type="component" value="Unassembled WGS sequence"/>
</dbReference>
<evidence type="ECO:0000256" key="4">
    <source>
        <dbReference type="ARBA" id="ARBA00022722"/>
    </source>
</evidence>
<dbReference type="InterPro" id="IPR020821">
    <property type="entry name" value="ENPP1-3/EXOG-like_nuc-like"/>
</dbReference>
<feature type="compositionally biased region" description="Basic and acidic residues" evidence="15">
    <location>
        <begin position="718"/>
        <end position="727"/>
    </location>
</feature>
<evidence type="ECO:0000256" key="7">
    <source>
        <dbReference type="ARBA" id="ARBA00022759"/>
    </source>
</evidence>
<keyword evidence="11" id="KW-0805">Transcription regulation</keyword>
<keyword evidence="9" id="KW-0862">Zinc</keyword>
<proteinExistence type="inferred from homology"/>
<evidence type="ECO:0000256" key="11">
    <source>
        <dbReference type="ARBA" id="ARBA00023015"/>
    </source>
</evidence>
<comment type="similarity">
    <text evidence="3">Belongs to the DNA/RNA non-specific endonuclease family.</text>
</comment>
<dbReference type="GO" id="GO:0003690">
    <property type="term" value="F:double-stranded DNA binding"/>
    <property type="evidence" value="ECO:0007669"/>
    <property type="project" value="TreeGrafter"/>
</dbReference>
<keyword evidence="13" id="KW-0539">Nucleus</keyword>
<feature type="compositionally biased region" description="Basic residues" evidence="15">
    <location>
        <begin position="684"/>
        <end position="693"/>
    </location>
</feature>
<dbReference type="Pfam" id="PF00628">
    <property type="entry name" value="PHD"/>
    <property type="match status" value="2"/>
</dbReference>
<dbReference type="OrthoDB" id="19045at2759"/>
<dbReference type="InterPro" id="IPR023214">
    <property type="entry name" value="HAD_sf"/>
</dbReference>
<dbReference type="Gene3D" id="2.60.200.20">
    <property type="match status" value="1"/>
</dbReference>
<dbReference type="GO" id="GO:0046404">
    <property type="term" value="F:ATP-dependent polydeoxyribonucleotide 5'-hydroxyl-kinase activity"/>
    <property type="evidence" value="ECO:0007669"/>
    <property type="project" value="InterPro"/>
</dbReference>
<dbReference type="InterPro" id="IPR001604">
    <property type="entry name" value="Endo_G_ENPP1-like_dom"/>
</dbReference>
<evidence type="ECO:0000256" key="10">
    <source>
        <dbReference type="ARBA" id="ARBA00022842"/>
    </source>
</evidence>
<feature type="region of interest" description="Disordered" evidence="15">
    <location>
        <begin position="746"/>
        <end position="765"/>
    </location>
</feature>
<dbReference type="InterPro" id="IPR018524">
    <property type="entry name" value="DNA/RNA_endonuclease_AS"/>
</dbReference>
<keyword evidence="7" id="KW-0255">Endonuclease</keyword>
<evidence type="ECO:0000256" key="2">
    <source>
        <dbReference type="ARBA" id="ARBA00004123"/>
    </source>
</evidence>
<dbReference type="Gene3D" id="3.30.40.10">
    <property type="entry name" value="Zinc/RING finger domain, C3HC4 (zinc finger)"/>
    <property type="match status" value="1"/>
</dbReference>
<dbReference type="GO" id="GO:0046403">
    <property type="term" value="F:polynucleotide 3'-phosphatase activity"/>
    <property type="evidence" value="ECO:0007669"/>
    <property type="project" value="InterPro"/>
</dbReference>
<dbReference type="InterPro" id="IPR006551">
    <property type="entry name" value="Polynucleotide_phosphatase"/>
</dbReference>
<dbReference type="Pfam" id="PF14051">
    <property type="entry name" value="DPF1-3_N"/>
    <property type="match status" value="1"/>
</dbReference>
<keyword evidence="7" id="KW-0378">Hydrolase</keyword>
<protein>
    <submittedName>
        <fullName evidence="17">Zinc finger protein neuro-d4</fullName>
    </submittedName>
</protein>
<dbReference type="InterPro" id="IPR011011">
    <property type="entry name" value="Znf_FYVE_PHD"/>
</dbReference>
<evidence type="ECO:0000256" key="3">
    <source>
        <dbReference type="ARBA" id="ARBA00010052"/>
    </source>
</evidence>
<keyword evidence="5" id="KW-0479">Metal-binding</keyword>
<evidence type="ECO:0000256" key="14">
    <source>
        <dbReference type="PROSITE-ProRule" id="PRU00146"/>
    </source>
</evidence>
<comment type="cofactor">
    <cofactor evidence="1">
        <name>Mg(2+)</name>
        <dbReference type="ChEBI" id="CHEBI:18420"/>
    </cofactor>
</comment>
<keyword evidence="18" id="KW-1185">Reference proteome</keyword>
<keyword evidence="8 14" id="KW-0863">Zinc-finger</keyword>
<evidence type="ECO:0000256" key="8">
    <source>
        <dbReference type="ARBA" id="ARBA00022771"/>
    </source>
</evidence>
<evidence type="ECO:0000256" key="6">
    <source>
        <dbReference type="ARBA" id="ARBA00022737"/>
    </source>
</evidence>
<dbReference type="GO" id="GO:0004519">
    <property type="term" value="F:endonuclease activity"/>
    <property type="evidence" value="ECO:0007669"/>
    <property type="project" value="UniProtKB-KW"/>
</dbReference>
<dbReference type="InterPro" id="IPR013954">
    <property type="entry name" value="PNK3P"/>
</dbReference>
<sequence length="1244" mass="138067">MRFCGFYACVFMRDMLECCLGEEFYREAIEHCRSYNARLCAERSMRLPFLDSQTGVAQSNCYIWMEKNHRGPGVSPGQLYTYPARCWRKKKRLNILDDPRLGPIEFKIDYESALKKEGGVPEGPVLESLLSGETLDKKVETKEEEAMSECQKLLVGDFPHELDVEEMEEDVPKRKNRTKARACGVGGMRKRQEPANIEDRDKPYVCDTKKAADGSVIPNGYCDFCLGGSKKTGCPEDLISCADCGRSGHPSCLQFTVNMTAAVRTYRWQCIECKSCSLCGTSENDDQLLFCDDCDRGYHMYCLSPPMAEPPEGFLGVLAGSILALTLGDVVSDFSDEPDCLKFFYKEKVPVWGSNTPDVARICQRFQNRFHFATLYDAKHRIAVYSAYTFEPSSGGGREKRWFVEPQLVNQNWGGEMRDGFSLEQQHPGVFQGERQALNADYTNSGFDRGHLNPNGHHAVPSRNATFTLTNVVPQNPKMNQNAWANYESSLTKIFKAQCAQAYVLVGAIPSADNWIIKNNVKRVNIPEYMWNAYCCVDSSGSPVQSGAAFALNTEKNLVERCTLSEIVSFLQHYSNTPVGELFHNHCHRVIGLLISVCFTVKLVADYTNQQVLVTQLGPNPSSVDGRVLDRGQSEVLSGNGTLYLLNQSHPFTVRFSGSPVSSASLSNQKNSKGTDHETTCKQKNTKKVQPKRSIHDFFVSSPKKSTKRSLGSPEDAAEAKRGRTDESAEDEEDTVEEKLRQLQQFAQSTKQSPPRPSAVSASSASSTCTSSHWQQIGNLLLYTAAGVRGSSKGELVKLLEGELVVKLLEGELVVKLLEGELVVKLLEGELVKLLEGSWECEAEAVGRGAGEALEAWEGELVVKLLEGELVVKLLEGELVVKLLDVVAGFDIDGCIITTKSGKVFPTGPDDWKILFPEIKPKLSALLNDGFKVVFFTNQMGIARGKLRPEVFKSKVEDILQTLNLPVQVFVAAGPGIYRKPVTGMWDHLCEKANDGIAVDKTQSLYVGDAAGRPVNWAPGKKKKDFSCSDRLFALNVGLQFHTPEEFFLGWKPAPFNMPSFDPRKLDPNGHLYDPPTALLTSTSQEIIVAVGFPGSGKSTFFQTHILPEGYVYVNRDTLGSWQQCVSACERALKEGRSVAVDNTNPDVESRKRYVDVGKSAGVPCRCFNFTASLEQAKHNNRFREMTPSANKHAPVNDMVFHSYKKKFVAPSPSEGFSEILQIHFVPSFTDGRSAELFRQFSEG</sequence>
<dbReference type="NCBIfam" id="TIGR01663">
    <property type="entry name" value="PNK-3'Pase"/>
    <property type="match status" value="1"/>
</dbReference>
<evidence type="ECO:0000259" key="16">
    <source>
        <dbReference type="PROSITE" id="PS50016"/>
    </source>
</evidence>
<feature type="region of interest" description="Disordered" evidence="15">
    <location>
        <begin position="659"/>
        <end position="738"/>
    </location>
</feature>
<dbReference type="PANTHER" id="PTHR12083">
    <property type="entry name" value="BIFUNCTIONAL POLYNUCLEOTIDE PHOSPHATASE/KINASE"/>
    <property type="match status" value="1"/>
</dbReference>
<dbReference type="InterPro" id="IPR044929">
    <property type="entry name" value="DNA/RNA_non-sp_Endonuclease_sf"/>
</dbReference>
<dbReference type="NCBIfam" id="TIGR01662">
    <property type="entry name" value="HAD-SF-IIIA"/>
    <property type="match status" value="1"/>
</dbReference>
<dbReference type="InterPro" id="IPR008984">
    <property type="entry name" value="SMAD_FHA_dom_sf"/>
</dbReference>
<dbReference type="FunFam" id="3.40.50.300:FF:000737">
    <property type="entry name" value="Bifunctional polynucleotide phosphatase/kinase"/>
    <property type="match status" value="1"/>
</dbReference>
<dbReference type="Pfam" id="PF01223">
    <property type="entry name" value="Endonuclease_NS"/>
    <property type="match status" value="1"/>
</dbReference>
<dbReference type="SUPFAM" id="SSF57903">
    <property type="entry name" value="FYVE/PHD zinc finger"/>
    <property type="match status" value="1"/>
</dbReference>
<feature type="domain" description="PHD-type" evidence="16">
    <location>
        <begin position="219"/>
        <end position="276"/>
    </location>
</feature>
<dbReference type="SUPFAM" id="SSF52540">
    <property type="entry name" value="P-loop containing nucleoside triphosphate hydrolases"/>
    <property type="match status" value="1"/>
</dbReference>
<evidence type="ECO:0000256" key="5">
    <source>
        <dbReference type="ARBA" id="ARBA00022723"/>
    </source>
</evidence>
<dbReference type="SMART" id="SM00892">
    <property type="entry name" value="Endonuclease_NS"/>
    <property type="match status" value="1"/>
</dbReference>
<dbReference type="Pfam" id="PF13671">
    <property type="entry name" value="AAA_33"/>
    <property type="match status" value="1"/>
</dbReference>
<dbReference type="PANTHER" id="PTHR12083:SF9">
    <property type="entry name" value="BIFUNCTIONAL POLYNUCLEOTIDE PHOSPHATASE_KINASE"/>
    <property type="match status" value="1"/>
</dbReference>
<evidence type="ECO:0000256" key="1">
    <source>
        <dbReference type="ARBA" id="ARBA00001946"/>
    </source>
</evidence>
<dbReference type="AlphaFoldDB" id="A0A556V7G6"/>
<dbReference type="CDD" id="cd01625">
    <property type="entry name" value="HAD_PNP"/>
    <property type="match status" value="1"/>
</dbReference>
<dbReference type="InterPro" id="IPR027417">
    <property type="entry name" value="P-loop_NTPase"/>
</dbReference>
<evidence type="ECO:0000256" key="15">
    <source>
        <dbReference type="SAM" id="MobiDB-lite"/>
    </source>
</evidence>
<comment type="caution">
    <text evidence="17">The sequence shown here is derived from an EMBL/GenBank/DDBJ whole genome shotgun (WGS) entry which is preliminary data.</text>
</comment>
<dbReference type="PROSITE" id="PS01070">
    <property type="entry name" value="NUCLEASE_NON_SPEC"/>
    <property type="match status" value="1"/>
</dbReference>
<feature type="compositionally biased region" description="Polar residues" evidence="15">
    <location>
        <begin position="659"/>
        <end position="672"/>
    </location>
</feature>
<dbReference type="GO" id="GO:0005634">
    <property type="term" value="C:nucleus"/>
    <property type="evidence" value="ECO:0007669"/>
    <property type="project" value="UniProtKB-SubCell"/>
</dbReference>
<evidence type="ECO:0000256" key="13">
    <source>
        <dbReference type="ARBA" id="ARBA00023242"/>
    </source>
</evidence>
<evidence type="ECO:0000256" key="12">
    <source>
        <dbReference type="ARBA" id="ARBA00023163"/>
    </source>
</evidence>
<dbReference type="SUPFAM" id="SSF54060">
    <property type="entry name" value="His-Me finger endonucleases"/>
    <property type="match status" value="1"/>
</dbReference>
<dbReference type="Gene3D" id="3.40.50.1000">
    <property type="entry name" value="HAD superfamily/HAD-like"/>
    <property type="match status" value="1"/>
</dbReference>
<dbReference type="NCBIfam" id="TIGR01664">
    <property type="entry name" value="DNA-3'-Pase"/>
    <property type="match status" value="1"/>
</dbReference>
<dbReference type="Pfam" id="PF08645">
    <property type="entry name" value="PNK3P"/>
    <property type="match status" value="1"/>
</dbReference>
<gene>
    <name evidence="17" type="ORF">Baya_13986</name>
</gene>
<dbReference type="GO" id="GO:0008270">
    <property type="term" value="F:zinc ion binding"/>
    <property type="evidence" value="ECO:0007669"/>
    <property type="project" value="UniProtKB-KW"/>
</dbReference>
<keyword evidence="4" id="KW-0540">Nuclease</keyword>
<reference evidence="17 18" key="1">
    <citation type="journal article" date="2019" name="Genome Biol. Evol.">
        <title>Whole-Genome Sequencing of the Giant Devil Catfish, Bagarius yarrelli.</title>
        <authorList>
            <person name="Jiang W."/>
            <person name="Lv Y."/>
            <person name="Cheng L."/>
            <person name="Yang K."/>
            <person name="Chao B."/>
            <person name="Wang X."/>
            <person name="Li Y."/>
            <person name="Pan X."/>
            <person name="You X."/>
            <person name="Zhang Y."/>
            <person name="Yang J."/>
            <person name="Li J."/>
            <person name="Zhang X."/>
            <person name="Liu S."/>
            <person name="Sun C."/>
            <person name="Yang J."/>
            <person name="Shi Q."/>
        </authorList>
    </citation>
    <scope>NUCLEOTIDE SEQUENCE [LARGE SCALE GENOMIC DNA]</scope>
    <source>
        <strain evidence="17">JWS20170419001</strain>
        <tissue evidence="17">Muscle</tissue>
    </source>
</reference>
<accession>A0A556V7G6</accession>
<dbReference type="InterPro" id="IPR019787">
    <property type="entry name" value="Znf_PHD-finger"/>
</dbReference>
<organism evidence="17 18">
    <name type="scientific">Bagarius yarrelli</name>
    <name type="common">Goonch</name>
    <name type="synonym">Bagrus yarrelli</name>
    <dbReference type="NCBI Taxonomy" id="175774"/>
    <lineage>
        <taxon>Eukaryota</taxon>
        <taxon>Metazoa</taxon>
        <taxon>Chordata</taxon>
        <taxon>Craniata</taxon>
        <taxon>Vertebrata</taxon>
        <taxon>Euteleostomi</taxon>
        <taxon>Actinopterygii</taxon>
        <taxon>Neopterygii</taxon>
        <taxon>Teleostei</taxon>
        <taxon>Ostariophysi</taxon>
        <taxon>Siluriformes</taxon>
        <taxon>Sisoridae</taxon>
        <taxon>Sisorinae</taxon>
        <taxon>Bagarius</taxon>
    </lineage>
</organism>
<dbReference type="SMART" id="SM00477">
    <property type="entry name" value="NUC"/>
    <property type="match status" value="1"/>
</dbReference>
<dbReference type="InterPro" id="IPR044925">
    <property type="entry name" value="His-Me_finger_sf"/>
</dbReference>
<dbReference type="FunFam" id="3.30.40.10:FF:000005">
    <property type="entry name" value="zinc finger protein isoform X1"/>
    <property type="match status" value="1"/>
</dbReference>
<dbReference type="SUPFAM" id="SSF49879">
    <property type="entry name" value="SMAD/FHA domain"/>
    <property type="match status" value="1"/>
</dbReference>